<keyword evidence="2" id="KW-1185">Reference proteome</keyword>
<proteinExistence type="predicted"/>
<accession>A0ACB5S1L4</accession>
<comment type="caution">
    <text evidence="1">The sequence shown here is derived from an EMBL/GenBank/DDBJ whole genome shotgun (WGS) entry which is preliminary data.</text>
</comment>
<dbReference type="Proteomes" id="UP001165186">
    <property type="component" value="Unassembled WGS sequence"/>
</dbReference>
<evidence type="ECO:0000313" key="1">
    <source>
        <dbReference type="EMBL" id="GME26607.1"/>
    </source>
</evidence>
<evidence type="ECO:0000313" key="2">
    <source>
        <dbReference type="Proteomes" id="UP001165186"/>
    </source>
</evidence>
<gene>
    <name evidence="1" type="primary">g9682</name>
    <name evidence="1" type="ORF">NpPPO83_00009682</name>
</gene>
<sequence>MPFTTEEYDHILLAILNATELKITRELCGKISDSMDGKIGSEKIRQRLYKLKRETGSKDTPSKGTPSKTKVTNGKKQKDGESDAAANGSPTKARTPTRKRAATKSKAPDGDESPKKVKKEMDTEFGGSFLDQDENEI</sequence>
<reference evidence="1" key="1">
    <citation type="submission" date="2024-09" db="EMBL/GenBank/DDBJ databases">
        <title>Draft Genome Sequences of Neofusicoccum parvum.</title>
        <authorList>
            <person name="Ashida A."/>
            <person name="Camagna M."/>
            <person name="Tanaka A."/>
            <person name="Takemoto D."/>
        </authorList>
    </citation>
    <scope>NUCLEOTIDE SEQUENCE</scope>
    <source>
        <strain evidence="1">PPO83</strain>
    </source>
</reference>
<name>A0ACB5S1L4_9PEZI</name>
<protein>
    <submittedName>
        <fullName evidence="1">Uncharacterized protein</fullName>
    </submittedName>
</protein>
<organism evidence="1 2">
    <name type="scientific">Neofusicoccum parvum</name>
    <dbReference type="NCBI Taxonomy" id="310453"/>
    <lineage>
        <taxon>Eukaryota</taxon>
        <taxon>Fungi</taxon>
        <taxon>Dikarya</taxon>
        <taxon>Ascomycota</taxon>
        <taxon>Pezizomycotina</taxon>
        <taxon>Dothideomycetes</taxon>
        <taxon>Dothideomycetes incertae sedis</taxon>
        <taxon>Botryosphaeriales</taxon>
        <taxon>Botryosphaeriaceae</taxon>
        <taxon>Neofusicoccum</taxon>
    </lineage>
</organism>
<dbReference type="EMBL" id="BSXG01000029">
    <property type="protein sequence ID" value="GME26607.1"/>
    <property type="molecule type" value="Genomic_DNA"/>
</dbReference>